<evidence type="ECO:0000313" key="2">
    <source>
        <dbReference type="Proteomes" id="UP000261811"/>
    </source>
</evidence>
<accession>A0A372JIE7</accession>
<dbReference type="EMBL" id="QURH01000333">
    <property type="protein sequence ID" value="RFU39576.1"/>
    <property type="molecule type" value="Genomic_DNA"/>
</dbReference>
<proteinExistence type="predicted"/>
<dbReference type="InterPro" id="IPR024747">
    <property type="entry name" value="Pyridox_Oxase-rel"/>
</dbReference>
<dbReference type="AlphaFoldDB" id="A0A372JIE7"/>
<dbReference type="Pfam" id="PF12900">
    <property type="entry name" value="Pyridox_ox_2"/>
    <property type="match status" value="1"/>
</dbReference>
<dbReference type="Gene3D" id="2.30.110.10">
    <property type="entry name" value="Electron Transport, Fmn-binding Protein, Chain A"/>
    <property type="match status" value="1"/>
</dbReference>
<gene>
    <name evidence="1" type="ORF">DZF91_21570</name>
</gene>
<name>A0A372JIE7_9ACTN</name>
<comment type="caution">
    <text evidence="1">The sequence shown here is derived from an EMBL/GenBank/DDBJ whole genome shotgun (WGS) entry which is preliminary data.</text>
</comment>
<protein>
    <submittedName>
        <fullName evidence="1">Pyridoxamine 5'-phosphate oxidase family protein</fullName>
    </submittedName>
</protein>
<reference evidence="1 2" key="1">
    <citation type="submission" date="2018-08" db="EMBL/GenBank/DDBJ databases">
        <title>Actinomadura jelena sp. nov., a novel Actinomycete isolated from soil in Chad.</title>
        <authorList>
            <person name="Shi L."/>
        </authorList>
    </citation>
    <scope>NUCLEOTIDE SEQUENCE [LARGE SCALE GENOMIC DNA]</scope>
    <source>
        <strain evidence="1 2">NEAU-G17</strain>
    </source>
</reference>
<dbReference type="Proteomes" id="UP000261811">
    <property type="component" value="Unassembled WGS sequence"/>
</dbReference>
<keyword evidence="2" id="KW-1185">Reference proteome</keyword>
<organism evidence="1 2">
    <name type="scientific">Actinomadura logoneensis</name>
    <dbReference type="NCBI Taxonomy" id="2293572"/>
    <lineage>
        <taxon>Bacteria</taxon>
        <taxon>Bacillati</taxon>
        <taxon>Actinomycetota</taxon>
        <taxon>Actinomycetes</taxon>
        <taxon>Streptosporangiales</taxon>
        <taxon>Thermomonosporaceae</taxon>
        <taxon>Actinomadura</taxon>
    </lineage>
</organism>
<sequence>MLVDEGRDVLGRAECLELMRSVRLGRVVFTWRALPAVWPTAFVLDGRSVVFRVAAGSPVEAALRDETVVAFQTDAIEPGGERGWSVTTVGRVRAVRDPAETARLDALFPPRSPDAASERYLRLDCDRLTGTRFSASPRATATPAPLAP</sequence>
<evidence type="ECO:0000313" key="1">
    <source>
        <dbReference type="EMBL" id="RFU39576.1"/>
    </source>
</evidence>
<dbReference type="SUPFAM" id="SSF50475">
    <property type="entry name" value="FMN-binding split barrel"/>
    <property type="match status" value="1"/>
</dbReference>
<dbReference type="InterPro" id="IPR012349">
    <property type="entry name" value="Split_barrel_FMN-bd"/>
</dbReference>